<sequence>MLNSMEKLLGQPSVRNKHESDHTLKAPVACPPLQPAKGADGTKTLPDLNRRVVHLGRANLDSK</sequence>
<evidence type="ECO:0000313" key="3">
    <source>
        <dbReference type="Proteomes" id="UP000215256"/>
    </source>
</evidence>
<name>A0A248UHT0_9HYPH</name>
<organism evidence="2 3">
    <name type="scientific">Ochrobactrum quorumnocens</name>
    <dbReference type="NCBI Taxonomy" id="271865"/>
    <lineage>
        <taxon>Bacteria</taxon>
        <taxon>Pseudomonadati</taxon>
        <taxon>Pseudomonadota</taxon>
        <taxon>Alphaproteobacteria</taxon>
        <taxon>Hyphomicrobiales</taxon>
        <taxon>Brucellaceae</taxon>
        <taxon>Brucella/Ochrobactrum group</taxon>
        <taxon>Ochrobactrum</taxon>
    </lineage>
</organism>
<evidence type="ECO:0000256" key="1">
    <source>
        <dbReference type="SAM" id="MobiDB-lite"/>
    </source>
</evidence>
<proteinExistence type="predicted"/>
<evidence type="ECO:0000313" key="2">
    <source>
        <dbReference type="EMBL" id="ASV86393.1"/>
    </source>
</evidence>
<dbReference type="KEGG" id="och:CES85_2621"/>
<dbReference type="EMBL" id="CP022604">
    <property type="protein sequence ID" value="ASV86393.1"/>
    <property type="molecule type" value="Genomic_DNA"/>
</dbReference>
<reference evidence="2 3" key="1">
    <citation type="submission" date="2017-07" db="EMBL/GenBank/DDBJ databases">
        <title>Phylogenetic study on the rhizospheric bacterium Ochrobactrum sp. A44.</title>
        <authorList>
            <person name="Krzyzanowska D.M."/>
            <person name="Ossowicki A."/>
            <person name="Rajewska M."/>
            <person name="Maciag T."/>
            <person name="Kaczynski Z."/>
            <person name="Czerwicka M."/>
            <person name="Jafra S."/>
        </authorList>
    </citation>
    <scope>NUCLEOTIDE SEQUENCE [LARGE SCALE GENOMIC DNA]</scope>
    <source>
        <strain evidence="2 3">A44</strain>
    </source>
</reference>
<protein>
    <submittedName>
        <fullName evidence="2">Uncharacterized protein</fullName>
    </submittedName>
</protein>
<feature type="region of interest" description="Disordered" evidence="1">
    <location>
        <begin position="1"/>
        <end position="48"/>
    </location>
</feature>
<accession>A0A248UHT0</accession>
<dbReference type="Proteomes" id="UP000215256">
    <property type="component" value="Chromosome 1"/>
</dbReference>
<gene>
    <name evidence="2" type="ORF">CES85_2621</name>
</gene>
<dbReference type="AlphaFoldDB" id="A0A248UHT0"/>